<dbReference type="AlphaFoldDB" id="A0AA95KH89"/>
<reference evidence="1" key="1">
    <citation type="journal article" date="2023" name="Int. J. Mol. Sci.">
        <title>Metagenomics Revealed a New Genus 'Candidatus Thiocaldithrix dubininis' gen. nov., sp. nov. and a New Species 'Candidatus Thiothrix putei' sp. nov. in the Family Thiotrichaceae, Some Members of Which Have Traits of Both Na+- and H+-Motive Energetics.</title>
        <authorList>
            <person name="Ravin N.V."/>
            <person name="Muntyan M.S."/>
            <person name="Smolyakov D.D."/>
            <person name="Rudenko T.S."/>
            <person name="Beletsky A.V."/>
            <person name="Mardanov A.V."/>
            <person name="Grabovich M.Y."/>
        </authorList>
    </citation>
    <scope>NUCLEOTIDE SEQUENCE</scope>
    <source>
        <strain evidence="1">GKL-01</strain>
    </source>
</reference>
<dbReference type="KEGG" id="tdu:QJT80_07370"/>
<proteinExistence type="predicted"/>
<evidence type="ECO:0000313" key="1">
    <source>
        <dbReference type="EMBL" id="WGZ92296.1"/>
    </source>
</evidence>
<reference evidence="1" key="2">
    <citation type="submission" date="2023-04" db="EMBL/GenBank/DDBJ databases">
        <authorList>
            <person name="Beletskiy A.V."/>
            <person name="Mardanov A.V."/>
            <person name="Ravin N.V."/>
        </authorList>
    </citation>
    <scope>NUCLEOTIDE SEQUENCE</scope>
    <source>
        <strain evidence="1">GKL-01</strain>
    </source>
</reference>
<organism evidence="1">
    <name type="scientific">Candidatus Thiocaldithrix dubininis</name>
    <dbReference type="NCBI Taxonomy" id="3080823"/>
    <lineage>
        <taxon>Bacteria</taxon>
        <taxon>Pseudomonadati</taxon>
        <taxon>Pseudomonadota</taxon>
        <taxon>Gammaproteobacteria</taxon>
        <taxon>Thiotrichales</taxon>
        <taxon>Thiotrichaceae</taxon>
        <taxon>Candidatus Thiocaldithrix</taxon>
    </lineage>
</organism>
<sequence length="50" mass="5407">MNLKKNRWTLPAIALGMSALMLVITHFMQPAQPTTNLTAATPSSAQLPTQ</sequence>
<dbReference type="Proteomes" id="UP001300672">
    <property type="component" value="Chromosome"/>
</dbReference>
<protein>
    <submittedName>
        <fullName evidence="1">Uncharacterized protein</fullName>
    </submittedName>
</protein>
<name>A0AA95KH89_9GAMM</name>
<gene>
    <name evidence="1" type="ORF">QJT80_07370</name>
</gene>
<accession>A0AA95KH89</accession>
<dbReference type="EMBL" id="CP124755">
    <property type="protein sequence ID" value="WGZ92296.1"/>
    <property type="molecule type" value="Genomic_DNA"/>
</dbReference>